<dbReference type="InterPro" id="IPR036005">
    <property type="entry name" value="Creatinase/aminopeptidase-like"/>
</dbReference>
<comment type="subunit">
    <text evidence="6">Monomer.</text>
</comment>
<gene>
    <name evidence="6 9" type="primary">map</name>
    <name evidence="9" type="ORF">CHU95_10115</name>
</gene>
<keyword evidence="2 6" id="KW-0031">Aminopeptidase</keyword>
<dbReference type="PROSITE" id="PS00680">
    <property type="entry name" value="MAP_1"/>
    <property type="match status" value="1"/>
</dbReference>
<evidence type="ECO:0000313" key="10">
    <source>
        <dbReference type="Proteomes" id="UP000216998"/>
    </source>
</evidence>
<feature type="binding site" evidence="6">
    <location>
        <position position="248"/>
    </location>
    <ligand>
        <name>a divalent metal cation</name>
        <dbReference type="ChEBI" id="CHEBI:60240"/>
        <label>1</label>
    </ligand>
</feature>
<dbReference type="GO" id="GO:0005829">
    <property type="term" value="C:cytosol"/>
    <property type="evidence" value="ECO:0007669"/>
    <property type="project" value="TreeGrafter"/>
</dbReference>
<sequence length="277" mass="29233">MKTYPGNFVLDPLGRRVTLHGSSAFAALHQAGVVAAACLDHITPAMQPGVTTAAIDDLVVAFLKANGALAATLGYHGFPRSCCISPNHVVNHGIPSPGERLQAGDIVNVDVTAIVDGWYGDTSRMYCVGEVTPKAAHLVRTTYDAMMVGIGQVAPGRHLGDIGHVIERAAKSVGYSTVRDYVGHGIGRVFHDAPDIMHFGKPGRGMKLVPGMVFTIEPMFNQGGPGVRTLDDGWTNITRDLSLSAQFEHTVGVTEDGVEIFTRSPAGLDCPVPSVAP</sequence>
<dbReference type="GO" id="GO:0004239">
    <property type="term" value="F:initiator methionyl aminopeptidase activity"/>
    <property type="evidence" value="ECO:0007669"/>
    <property type="project" value="UniProtKB-UniRule"/>
</dbReference>
<comment type="function">
    <text evidence="1 6">Removes the N-terminal methionine from nascent proteins. The N-terminal methionine is often cleaved when the second residue in the primary sequence is small and uncharged (Met-Ala-, Cys, Gly, Pro, Ser, Thr, or Val). Requires deformylation of the N(alpha)-formylated initiator methionine before it can be hydrolyzed.</text>
</comment>
<evidence type="ECO:0000256" key="2">
    <source>
        <dbReference type="ARBA" id="ARBA00022438"/>
    </source>
</evidence>
<evidence type="ECO:0000259" key="8">
    <source>
        <dbReference type="Pfam" id="PF00557"/>
    </source>
</evidence>
<accession>A0A255Z1X5</accession>
<feature type="binding site" evidence="6">
    <location>
        <position position="92"/>
    </location>
    <ligand>
        <name>substrate</name>
    </ligand>
</feature>
<comment type="catalytic activity">
    <reaction evidence="6 7">
        <text>Release of N-terminal amino acids, preferentially methionine, from peptides and arylamides.</text>
        <dbReference type="EC" id="3.4.11.18"/>
    </reaction>
</comment>
<dbReference type="PANTHER" id="PTHR43330:SF27">
    <property type="entry name" value="METHIONINE AMINOPEPTIDASE"/>
    <property type="match status" value="1"/>
</dbReference>
<dbReference type="Gene3D" id="3.90.230.10">
    <property type="entry name" value="Creatinase/methionine aminopeptidase superfamily"/>
    <property type="match status" value="1"/>
</dbReference>
<feature type="binding site" evidence="6">
    <location>
        <position position="121"/>
    </location>
    <ligand>
        <name>a divalent metal cation</name>
        <dbReference type="ChEBI" id="CHEBI:60240"/>
        <label>2</label>
        <note>catalytic</note>
    </ligand>
</feature>
<dbReference type="PANTHER" id="PTHR43330">
    <property type="entry name" value="METHIONINE AMINOPEPTIDASE"/>
    <property type="match status" value="1"/>
</dbReference>
<feature type="binding site" evidence="6">
    <location>
        <position position="110"/>
    </location>
    <ligand>
        <name>a divalent metal cation</name>
        <dbReference type="ChEBI" id="CHEBI:60240"/>
        <label>1</label>
    </ligand>
</feature>
<evidence type="ECO:0000256" key="6">
    <source>
        <dbReference type="HAMAP-Rule" id="MF_01974"/>
    </source>
</evidence>
<dbReference type="EMBL" id="NOXU01000027">
    <property type="protein sequence ID" value="OYQ34924.1"/>
    <property type="molecule type" value="Genomic_DNA"/>
</dbReference>
<reference evidence="9 10" key="1">
    <citation type="submission" date="2017-07" db="EMBL/GenBank/DDBJ databases">
        <title>Niveispirillum cyanobacteriorum sp. nov., isolated from cyanobacterial aggregates in a eutrophic lake.</title>
        <authorList>
            <person name="Cai H."/>
        </authorList>
    </citation>
    <scope>NUCLEOTIDE SEQUENCE [LARGE SCALE GENOMIC DNA]</scope>
    <source>
        <strain evidence="10">TH1-14</strain>
    </source>
</reference>
<feature type="binding site" evidence="6">
    <location>
        <position position="191"/>
    </location>
    <ligand>
        <name>substrate</name>
    </ligand>
</feature>
<dbReference type="SUPFAM" id="SSF55920">
    <property type="entry name" value="Creatinase/aminopeptidase"/>
    <property type="match status" value="1"/>
</dbReference>
<feature type="binding site" evidence="6">
    <location>
        <position position="248"/>
    </location>
    <ligand>
        <name>a divalent metal cation</name>
        <dbReference type="ChEBI" id="CHEBI:60240"/>
        <label>2</label>
        <note>catalytic</note>
    </ligand>
</feature>
<evidence type="ECO:0000256" key="3">
    <source>
        <dbReference type="ARBA" id="ARBA00022670"/>
    </source>
</evidence>
<dbReference type="GO" id="GO:0046872">
    <property type="term" value="F:metal ion binding"/>
    <property type="evidence" value="ECO:0007669"/>
    <property type="project" value="UniProtKB-UniRule"/>
</dbReference>
<evidence type="ECO:0000256" key="4">
    <source>
        <dbReference type="ARBA" id="ARBA00022723"/>
    </source>
</evidence>
<dbReference type="PRINTS" id="PR00599">
    <property type="entry name" value="MAPEPTIDASE"/>
</dbReference>
<dbReference type="HAMAP" id="MF_01974">
    <property type="entry name" value="MetAP_1"/>
    <property type="match status" value="1"/>
</dbReference>
<name>A0A255Z1X5_9PROT</name>
<comment type="similarity">
    <text evidence="6">Belongs to the peptidase M24A family. Methionine aminopeptidase type 1 subfamily.</text>
</comment>
<feature type="binding site" evidence="6">
    <location>
        <position position="184"/>
    </location>
    <ligand>
        <name>a divalent metal cation</name>
        <dbReference type="ChEBI" id="CHEBI:60240"/>
        <label>2</label>
        <note>catalytic</note>
    </ligand>
</feature>
<keyword evidence="4 6" id="KW-0479">Metal-binding</keyword>
<dbReference type="InterPro" id="IPR001714">
    <property type="entry name" value="Pept_M24_MAP"/>
</dbReference>
<proteinExistence type="inferred from homology"/>
<dbReference type="EC" id="3.4.11.18" evidence="6 7"/>
<evidence type="ECO:0000256" key="7">
    <source>
        <dbReference type="RuleBase" id="RU003653"/>
    </source>
</evidence>
<dbReference type="CDD" id="cd01086">
    <property type="entry name" value="MetAP1"/>
    <property type="match status" value="1"/>
</dbReference>
<dbReference type="RefSeq" id="WP_094456209.1">
    <property type="nucleotide sequence ID" value="NZ_NOXU01000027.1"/>
</dbReference>
<dbReference type="InterPro" id="IPR000994">
    <property type="entry name" value="Pept_M24"/>
</dbReference>
<feature type="domain" description="Peptidase M24" evidence="8">
    <location>
        <begin position="27"/>
        <end position="255"/>
    </location>
</feature>
<keyword evidence="3 6" id="KW-0645">Protease</keyword>
<keyword evidence="10" id="KW-1185">Reference proteome</keyword>
<feature type="binding site" evidence="6">
    <location>
        <position position="121"/>
    </location>
    <ligand>
        <name>a divalent metal cation</name>
        <dbReference type="ChEBI" id="CHEBI:60240"/>
        <label>1</label>
    </ligand>
</feature>
<evidence type="ECO:0000256" key="5">
    <source>
        <dbReference type="ARBA" id="ARBA00022801"/>
    </source>
</evidence>
<dbReference type="AlphaFoldDB" id="A0A255Z1X5"/>
<protein>
    <recommendedName>
        <fullName evidence="6 7">Methionine aminopeptidase</fullName>
        <shortName evidence="6">MAP</shortName>
        <shortName evidence="6">MetAP</shortName>
        <ecNumber evidence="6 7">3.4.11.18</ecNumber>
    </recommendedName>
    <alternativeName>
        <fullName evidence="6">Peptidase M</fullName>
    </alternativeName>
</protein>
<dbReference type="GO" id="GO:0006508">
    <property type="term" value="P:proteolysis"/>
    <property type="evidence" value="ECO:0007669"/>
    <property type="project" value="UniProtKB-KW"/>
</dbReference>
<comment type="cofactor">
    <cofactor evidence="6">
        <name>Co(2+)</name>
        <dbReference type="ChEBI" id="CHEBI:48828"/>
    </cofactor>
    <cofactor evidence="6">
        <name>Zn(2+)</name>
        <dbReference type="ChEBI" id="CHEBI:29105"/>
    </cofactor>
    <cofactor evidence="6">
        <name>Mn(2+)</name>
        <dbReference type="ChEBI" id="CHEBI:29035"/>
    </cofactor>
    <cofactor evidence="6">
        <name>Fe(2+)</name>
        <dbReference type="ChEBI" id="CHEBI:29033"/>
    </cofactor>
    <text evidence="6">Binds 2 divalent metal cations per subunit. Has a high-affinity and a low affinity metal-binding site. The true nature of the physiological cofactor is under debate. The enzyme is active with cobalt, zinc, manganese or divalent iron ions. Most likely, methionine aminopeptidases function as mononuclear Fe(2+)-metalloproteases under physiological conditions, and the catalytically relevant metal-binding site has been assigned to the histidine-containing high-affinity site.</text>
</comment>
<dbReference type="Proteomes" id="UP000216998">
    <property type="component" value="Unassembled WGS sequence"/>
</dbReference>
<feature type="binding site" evidence="6">
    <location>
        <position position="217"/>
    </location>
    <ligand>
        <name>a divalent metal cation</name>
        <dbReference type="ChEBI" id="CHEBI:60240"/>
        <label>2</label>
        <note>catalytic</note>
    </ligand>
</feature>
<dbReference type="OrthoDB" id="9806388at2"/>
<dbReference type="Pfam" id="PF00557">
    <property type="entry name" value="Peptidase_M24"/>
    <property type="match status" value="1"/>
</dbReference>
<evidence type="ECO:0000313" key="9">
    <source>
        <dbReference type="EMBL" id="OYQ34924.1"/>
    </source>
</evidence>
<organism evidence="9 10">
    <name type="scientific">Niveispirillum lacus</name>
    <dbReference type="NCBI Taxonomy" id="1981099"/>
    <lineage>
        <taxon>Bacteria</taxon>
        <taxon>Pseudomonadati</taxon>
        <taxon>Pseudomonadota</taxon>
        <taxon>Alphaproteobacteria</taxon>
        <taxon>Rhodospirillales</taxon>
        <taxon>Azospirillaceae</taxon>
        <taxon>Niveispirillum</taxon>
    </lineage>
</organism>
<comment type="caution">
    <text evidence="9">The sequence shown here is derived from an EMBL/GenBank/DDBJ whole genome shotgun (WGS) entry which is preliminary data.</text>
</comment>
<dbReference type="InterPro" id="IPR002467">
    <property type="entry name" value="Pept_M24A_MAP1"/>
</dbReference>
<evidence type="ECO:0000256" key="1">
    <source>
        <dbReference type="ARBA" id="ARBA00002521"/>
    </source>
</evidence>
<keyword evidence="5 6" id="KW-0378">Hydrolase</keyword>
<dbReference type="NCBIfam" id="TIGR00500">
    <property type="entry name" value="met_pdase_I"/>
    <property type="match status" value="1"/>
</dbReference>
<dbReference type="GO" id="GO:0070006">
    <property type="term" value="F:metalloaminopeptidase activity"/>
    <property type="evidence" value="ECO:0007669"/>
    <property type="project" value="UniProtKB-UniRule"/>
</dbReference>